<comment type="caution">
    <text evidence="1">The sequence shown here is derived from an EMBL/GenBank/DDBJ whole genome shotgun (WGS) entry which is preliminary data.</text>
</comment>
<sequence>MVKFVYTGTTVLLRWDLNHGLSYRKPSDIHDASTVGRGGSERVAAARRAERRDLRFDSAFRLLLPGKLRLRLVPLSAIGNRSINLPSSARTKRIRSLNMTMAAAGARVGSRLLQAARSSALLPAAGKPSNFIAKRTFAADHGHGPARVNIWEDPLSPSKWKEEHFVFVSLTGWGLLIYGGYKAATGGSKKAEAH</sequence>
<gene>
    <name evidence="1" type="ORF">R1sor_015400</name>
</gene>
<dbReference type="Proteomes" id="UP001633002">
    <property type="component" value="Unassembled WGS sequence"/>
</dbReference>
<dbReference type="PANTHER" id="PTHR35292:SF13">
    <property type="entry name" value="OS03G0581800 PROTEIN"/>
    <property type="match status" value="1"/>
</dbReference>
<name>A0ABD3HE32_9MARC</name>
<reference evidence="1 2" key="1">
    <citation type="submission" date="2024-09" db="EMBL/GenBank/DDBJ databases">
        <title>Chromosome-scale assembly of Riccia sorocarpa.</title>
        <authorList>
            <person name="Paukszto L."/>
        </authorList>
    </citation>
    <scope>NUCLEOTIDE SEQUENCE [LARGE SCALE GENOMIC DNA]</scope>
    <source>
        <strain evidence="1">LP-2024</strain>
        <tissue evidence="1">Aerial parts of the thallus</tissue>
    </source>
</reference>
<evidence type="ECO:0000313" key="2">
    <source>
        <dbReference type="Proteomes" id="UP001633002"/>
    </source>
</evidence>
<proteinExistence type="predicted"/>
<dbReference type="EMBL" id="JBJQOH010000004">
    <property type="protein sequence ID" value="KAL3689091.1"/>
    <property type="molecule type" value="Genomic_DNA"/>
</dbReference>
<dbReference type="AlphaFoldDB" id="A0ABD3HE32"/>
<keyword evidence="2" id="KW-1185">Reference proteome</keyword>
<evidence type="ECO:0000313" key="1">
    <source>
        <dbReference type="EMBL" id="KAL3689091.1"/>
    </source>
</evidence>
<accession>A0ABD3HE32</accession>
<dbReference type="PANTHER" id="PTHR35292">
    <property type="entry name" value="EXPRESSED PROTEIN"/>
    <property type="match status" value="1"/>
</dbReference>
<organism evidence="1 2">
    <name type="scientific">Riccia sorocarpa</name>
    <dbReference type="NCBI Taxonomy" id="122646"/>
    <lineage>
        <taxon>Eukaryota</taxon>
        <taxon>Viridiplantae</taxon>
        <taxon>Streptophyta</taxon>
        <taxon>Embryophyta</taxon>
        <taxon>Marchantiophyta</taxon>
        <taxon>Marchantiopsida</taxon>
        <taxon>Marchantiidae</taxon>
        <taxon>Marchantiales</taxon>
        <taxon>Ricciaceae</taxon>
        <taxon>Riccia</taxon>
    </lineage>
</organism>
<protein>
    <submittedName>
        <fullName evidence="1">Uncharacterized protein</fullName>
    </submittedName>
</protein>